<dbReference type="FunFam" id="3.100.10.10:FF:000002">
    <property type="entry name" value="60S ribosomal protein L27a"/>
    <property type="match status" value="1"/>
</dbReference>
<dbReference type="EMBL" id="KZ821648">
    <property type="protein sequence ID" value="PYH63906.1"/>
    <property type="molecule type" value="Genomic_DNA"/>
</dbReference>
<keyword evidence="18 28" id="KW-0687">Ribonucleoprotein</keyword>
<feature type="compositionally biased region" description="Basic and acidic residues" evidence="29">
    <location>
        <begin position="73"/>
        <end position="83"/>
    </location>
</feature>
<evidence type="ECO:0000256" key="29">
    <source>
        <dbReference type="SAM" id="MobiDB-lite"/>
    </source>
</evidence>
<dbReference type="GO" id="GO:0046872">
    <property type="term" value="F:metal ion binding"/>
    <property type="evidence" value="ECO:0007669"/>
    <property type="project" value="UniProtKB-KW"/>
</dbReference>
<evidence type="ECO:0000313" key="32">
    <source>
        <dbReference type="Proteomes" id="UP000248405"/>
    </source>
</evidence>
<dbReference type="InterPro" id="IPR006554">
    <property type="entry name" value="Helicase-like_DEXD_c2"/>
</dbReference>
<evidence type="ECO:0000256" key="5">
    <source>
        <dbReference type="ARBA" id="ARBA00016387"/>
    </source>
</evidence>
<feature type="region of interest" description="Disordered" evidence="29">
    <location>
        <begin position="828"/>
        <end position="860"/>
    </location>
</feature>
<dbReference type="PANTHER" id="PTHR11472:SF41">
    <property type="entry name" value="ATP-DEPENDENT DNA HELICASE DDX11-RELATED"/>
    <property type="match status" value="1"/>
</dbReference>
<dbReference type="Pfam" id="PF00828">
    <property type="entry name" value="Ribosomal_L27A"/>
    <property type="match status" value="1"/>
</dbReference>
<evidence type="ECO:0000256" key="21">
    <source>
        <dbReference type="ARBA" id="ARBA00035200"/>
    </source>
</evidence>
<dbReference type="PROSITE" id="PS00690">
    <property type="entry name" value="DEAH_ATP_HELICASE"/>
    <property type="match status" value="1"/>
</dbReference>
<dbReference type="CDD" id="cd18788">
    <property type="entry name" value="SF2_C_XPD"/>
    <property type="match status" value="1"/>
</dbReference>
<evidence type="ECO:0000259" key="30">
    <source>
        <dbReference type="PROSITE" id="PS51193"/>
    </source>
</evidence>
<feature type="domain" description="Helicase ATP-binding" evidence="30">
    <location>
        <begin position="4"/>
        <end position="394"/>
    </location>
</feature>
<keyword evidence="8" id="KW-0547">Nucleotide-binding</keyword>
<dbReference type="InterPro" id="IPR027417">
    <property type="entry name" value="P-loop_NTPase"/>
</dbReference>
<dbReference type="Pfam" id="PF13307">
    <property type="entry name" value="Helicase_C_2"/>
    <property type="match status" value="1"/>
</dbReference>
<dbReference type="PROSITE" id="PS00475">
    <property type="entry name" value="RIBOSOMAL_L15"/>
    <property type="match status" value="1"/>
</dbReference>
<evidence type="ECO:0000256" key="18">
    <source>
        <dbReference type="ARBA" id="ARBA00023274"/>
    </source>
</evidence>
<keyword evidence="16" id="KW-0413">Isomerase</keyword>
<evidence type="ECO:0000256" key="9">
    <source>
        <dbReference type="ARBA" id="ARBA00022801"/>
    </source>
</evidence>
<evidence type="ECO:0000256" key="12">
    <source>
        <dbReference type="ARBA" id="ARBA00022980"/>
    </source>
</evidence>
<keyword evidence="13" id="KW-0408">Iron</keyword>
<organism evidence="31 32">
    <name type="scientific">Aspergillus vadensis (strain CBS 113365 / IMI 142717 / IBT 24658)</name>
    <dbReference type="NCBI Taxonomy" id="1448311"/>
    <lineage>
        <taxon>Eukaryota</taxon>
        <taxon>Fungi</taxon>
        <taxon>Dikarya</taxon>
        <taxon>Ascomycota</taxon>
        <taxon>Pezizomycotina</taxon>
        <taxon>Eurotiomycetes</taxon>
        <taxon>Eurotiomycetidae</taxon>
        <taxon>Eurotiales</taxon>
        <taxon>Aspergillaceae</taxon>
        <taxon>Aspergillus</taxon>
        <taxon>Aspergillus subgen. Circumdati</taxon>
    </lineage>
</organism>
<evidence type="ECO:0000256" key="19">
    <source>
        <dbReference type="ARBA" id="ARBA00023306"/>
    </source>
</evidence>
<keyword evidence="9" id="KW-0378">Hydrolase</keyword>
<evidence type="ECO:0000256" key="6">
    <source>
        <dbReference type="ARBA" id="ARBA00017386"/>
    </source>
</evidence>
<evidence type="ECO:0000256" key="20">
    <source>
        <dbReference type="ARBA" id="ARBA00029709"/>
    </source>
</evidence>
<evidence type="ECO:0000256" key="22">
    <source>
        <dbReference type="ARBA" id="ARBA00044969"/>
    </source>
</evidence>
<evidence type="ECO:0000256" key="1">
    <source>
        <dbReference type="ARBA" id="ARBA00001966"/>
    </source>
</evidence>
<dbReference type="GO" id="GO:0006412">
    <property type="term" value="P:translation"/>
    <property type="evidence" value="ECO:0007669"/>
    <property type="project" value="InterPro"/>
</dbReference>
<reference evidence="31" key="1">
    <citation type="submission" date="2016-12" db="EMBL/GenBank/DDBJ databases">
        <title>The genomes of Aspergillus section Nigri reveals drivers in fungal speciation.</title>
        <authorList>
            <consortium name="DOE Joint Genome Institute"/>
            <person name="Vesth T.C."/>
            <person name="Nybo J."/>
            <person name="Theobald S."/>
            <person name="Brandl J."/>
            <person name="Frisvad J.C."/>
            <person name="Nielsen K.F."/>
            <person name="Lyhne E.K."/>
            <person name="Kogle M.E."/>
            <person name="Kuo A."/>
            <person name="Riley R."/>
            <person name="Clum A."/>
            <person name="Nolan M."/>
            <person name="Lipzen A."/>
            <person name="Salamov A."/>
            <person name="Henrissat B."/>
            <person name="Wiebenga A."/>
            <person name="De Vries R.P."/>
            <person name="Grigoriev I.V."/>
            <person name="Mortensen U.H."/>
            <person name="Andersen M.R."/>
            <person name="Baker S.E."/>
        </authorList>
    </citation>
    <scope>NUCLEOTIDE SEQUENCE [LARGE SCALE GENOMIC DNA]</scope>
    <source>
        <strain evidence="31">CBS 113365</strain>
    </source>
</reference>
<evidence type="ECO:0000256" key="23">
    <source>
        <dbReference type="ARBA" id="ARBA00044998"/>
    </source>
</evidence>
<evidence type="ECO:0000313" key="31">
    <source>
        <dbReference type="EMBL" id="PYH63906.1"/>
    </source>
</evidence>
<keyword evidence="14" id="KW-0411">Iron-sulfur</keyword>
<evidence type="ECO:0000256" key="28">
    <source>
        <dbReference type="RuleBase" id="RU003888"/>
    </source>
</evidence>
<dbReference type="SUPFAM" id="SSF52080">
    <property type="entry name" value="Ribosomal proteins L15p and L18e"/>
    <property type="match status" value="1"/>
</dbReference>
<dbReference type="AlphaFoldDB" id="A0A319AU97"/>
<comment type="subcellular location">
    <subcellularLocation>
        <location evidence="2">Nucleus</location>
    </subcellularLocation>
</comment>
<dbReference type="GO" id="GO:0015934">
    <property type="term" value="C:large ribosomal subunit"/>
    <property type="evidence" value="ECO:0007669"/>
    <property type="project" value="InterPro"/>
</dbReference>
<evidence type="ECO:0000256" key="2">
    <source>
        <dbReference type="ARBA" id="ARBA00004123"/>
    </source>
</evidence>
<evidence type="ECO:0000256" key="17">
    <source>
        <dbReference type="ARBA" id="ARBA00023242"/>
    </source>
</evidence>
<dbReference type="InterPro" id="IPR002464">
    <property type="entry name" value="DNA/RNA_helicase_DEAH_CS"/>
</dbReference>
<proteinExistence type="inferred from homology"/>
<dbReference type="GO" id="GO:0034085">
    <property type="term" value="P:establishment of sister chromatid cohesion"/>
    <property type="evidence" value="ECO:0007669"/>
    <property type="project" value="TreeGrafter"/>
</dbReference>
<dbReference type="InterPro" id="IPR001196">
    <property type="entry name" value="Ribosomal_uL15_CS"/>
</dbReference>
<comment type="function">
    <text evidence="25">ATP-dependent DNA helicase important for chromosome transmission and normal cell cycle progression in G(2)/M. May have a role in changing DNA topology to allow the loading of proteins involved in maintaining sister chromatid cohesion in the vicinity of the centromeres. Has a specific role in chromosome segregation during meiosis II.</text>
</comment>
<evidence type="ECO:0000256" key="13">
    <source>
        <dbReference type="ARBA" id="ARBA00023004"/>
    </source>
</evidence>
<evidence type="ECO:0000256" key="4">
    <source>
        <dbReference type="ARBA" id="ARBA00008435"/>
    </source>
</evidence>
<comment type="similarity">
    <text evidence="3 28">Belongs to the universal ribosomal protein uL15 family.</text>
</comment>
<dbReference type="GO" id="GO:0043139">
    <property type="term" value="F:5'-3' DNA helicase activity"/>
    <property type="evidence" value="ECO:0007669"/>
    <property type="project" value="UniProtKB-EC"/>
</dbReference>
<dbReference type="GeneID" id="37215645"/>
<dbReference type="HAMAP" id="MF_01341">
    <property type="entry name" value="Ribosomal_uL15"/>
    <property type="match status" value="1"/>
</dbReference>
<dbReference type="InterPro" id="IPR036227">
    <property type="entry name" value="Ribosomal_uL15/eL18_sf"/>
</dbReference>
<dbReference type="Gene3D" id="3.40.50.300">
    <property type="entry name" value="P-loop containing nucleotide triphosphate hydrolases"/>
    <property type="match status" value="2"/>
</dbReference>
<evidence type="ECO:0000256" key="8">
    <source>
        <dbReference type="ARBA" id="ARBA00022741"/>
    </source>
</evidence>
<dbReference type="GO" id="GO:0005634">
    <property type="term" value="C:nucleus"/>
    <property type="evidence" value="ECO:0007669"/>
    <property type="project" value="UniProtKB-SubCell"/>
</dbReference>
<name>A0A319AU97_ASPVC</name>
<dbReference type="FunFam" id="3.40.50.300:FF:002774">
    <property type="entry name" value="ATP-dependent DNA helicase chl1"/>
    <property type="match status" value="1"/>
</dbReference>
<dbReference type="PROSITE" id="PS51193">
    <property type="entry name" value="HELICASE_ATP_BIND_2"/>
    <property type="match status" value="1"/>
</dbReference>
<dbReference type="OrthoDB" id="267079at2759"/>
<evidence type="ECO:0000256" key="3">
    <source>
        <dbReference type="ARBA" id="ARBA00007320"/>
    </source>
</evidence>
<dbReference type="GO" id="GO:0005524">
    <property type="term" value="F:ATP binding"/>
    <property type="evidence" value="ECO:0007669"/>
    <property type="project" value="UniProtKB-KW"/>
</dbReference>
<dbReference type="Pfam" id="PF06733">
    <property type="entry name" value="DEAD_2"/>
    <property type="match status" value="1"/>
</dbReference>
<keyword evidence="17" id="KW-0539">Nucleus</keyword>
<dbReference type="Gene3D" id="3.100.10.10">
    <property type="match status" value="1"/>
</dbReference>
<comment type="cofactor">
    <cofactor evidence="1">
        <name>[4Fe-4S] cluster</name>
        <dbReference type="ChEBI" id="CHEBI:49883"/>
    </cofactor>
</comment>
<dbReference type="InterPro" id="IPR021131">
    <property type="entry name" value="Ribosomal_uL15/eL18"/>
</dbReference>
<evidence type="ECO:0000256" key="15">
    <source>
        <dbReference type="ARBA" id="ARBA00023125"/>
    </source>
</evidence>
<dbReference type="GO" id="GO:0003677">
    <property type="term" value="F:DNA binding"/>
    <property type="evidence" value="ECO:0007669"/>
    <property type="project" value="UniProtKB-KW"/>
</dbReference>
<comment type="similarity">
    <text evidence="4">Belongs to the DEAD box helicase family. DEAH subfamily. DDX11/CHL1 sub-subfamily.</text>
</comment>
<dbReference type="EC" id="5.6.2.3" evidence="22"/>
<dbReference type="InterPro" id="IPR014013">
    <property type="entry name" value="Helic_SF1/SF2_ATP-bd_DinG/Rad3"/>
</dbReference>
<evidence type="ECO:0000256" key="10">
    <source>
        <dbReference type="ARBA" id="ARBA00022806"/>
    </source>
</evidence>
<dbReference type="SMART" id="SM00491">
    <property type="entry name" value="HELICc2"/>
    <property type="match status" value="1"/>
</dbReference>
<feature type="region of interest" description="Disordered" evidence="29">
    <location>
        <begin position="73"/>
        <end position="113"/>
    </location>
</feature>
<evidence type="ECO:0000256" key="27">
    <source>
        <dbReference type="ARBA" id="ARBA00080124"/>
    </source>
</evidence>
<dbReference type="InterPro" id="IPR045028">
    <property type="entry name" value="DinG/Rad3-like"/>
</dbReference>
<dbReference type="GO" id="GO:0006139">
    <property type="term" value="P:nucleobase-containing compound metabolic process"/>
    <property type="evidence" value="ECO:0007669"/>
    <property type="project" value="InterPro"/>
</dbReference>
<keyword evidence="7" id="KW-0479">Metal-binding</keyword>
<dbReference type="PANTHER" id="PTHR11472">
    <property type="entry name" value="DNA REPAIR DEAD HELICASE RAD3/XP-D SUBFAMILY MEMBER"/>
    <property type="match status" value="1"/>
</dbReference>
<dbReference type="InterPro" id="IPR030878">
    <property type="entry name" value="Ribosomal_uL15"/>
</dbReference>
<protein>
    <recommendedName>
        <fullName evidence="6">ATP-dependent DNA helicase CHL1</fullName>
        <ecNumber evidence="22">5.6.2.3</ecNumber>
    </recommendedName>
    <alternativeName>
        <fullName evidence="5">ATP-dependent DNA helicase chl1</fullName>
    </alternativeName>
    <alternativeName>
        <fullName evidence="20">Chromosome loss protein 1</fullName>
    </alternativeName>
    <alternativeName>
        <fullName evidence="23 24">DNA 5'-3' helicase CHL1</fullName>
    </alternativeName>
    <alternativeName>
        <fullName evidence="27">L29</fullName>
    </alternativeName>
    <alternativeName>
        <fullName evidence="21">Large ribosomal subunit protein uL15</fullName>
    </alternativeName>
</protein>
<dbReference type="InterPro" id="IPR013020">
    <property type="entry name" value="Rad3/Chl1-like"/>
</dbReference>
<evidence type="ECO:0000256" key="7">
    <source>
        <dbReference type="ARBA" id="ARBA00022723"/>
    </source>
</evidence>
<dbReference type="GO" id="GO:0016818">
    <property type="term" value="F:hydrolase activity, acting on acid anhydrides, in phosphorus-containing anhydrides"/>
    <property type="evidence" value="ECO:0007669"/>
    <property type="project" value="InterPro"/>
</dbReference>
<dbReference type="SMART" id="SM00488">
    <property type="entry name" value="DEXDc2"/>
    <property type="match status" value="1"/>
</dbReference>
<feature type="region of interest" description="Disordered" evidence="29">
    <location>
        <begin position="119"/>
        <end position="138"/>
    </location>
</feature>
<dbReference type="NCBIfam" id="TIGR00604">
    <property type="entry name" value="rad3"/>
    <property type="match status" value="1"/>
</dbReference>
<keyword evidence="11" id="KW-0067">ATP-binding</keyword>
<keyword evidence="10" id="KW-0347">Helicase</keyword>
<evidence type="ECO:0000256" key="11">
    <source>
        <dbReference type="ARBA" id="ARBA00022840"/>
    </source>
</evidence>
<gene>
    <name evidence="31" type="ORF">BO88DRAFT_458587</name>
</gene>
<dbReference type="InterPro" id="IPR006555">
    <property type="entry name" value="ATP-dep_Helicase_C"/>
</dbReference>
<dbReference type="InterPro" id="IPR010614">
    <property type="entry name" value="RAD3-like_helicase_DEAD"/>
</dbReference>
<keyword evidence="32" id="KW-1185">Reference proteome</keyword>
<dbReference type="Proteomes" id="UP000248405">
    <property type="component" value="Unassembled WGS sequence"/>
</dbReference>
<dbReference type="GO" id="GO:0006974">
    <property type="term" value="P:DNA damage response"/>
    <property type="evidence" value="ECO:0007669"/>
    <property type="project" value="UniProtKB-ARBA"/>
</dbReference>
<evidence type="ECO:0000256" key="26">
    <source>
        <dbReference type="ARBA" id="ARBA00048954"/>
    </source>
</evidence>
<dbReference type="RefSeq" id="XP_025557700.1">
    <property type="nucleotide sequence ID" value="XM_025711053.1"/>
</dbReference>
<evidence type="ECO:0000256" key="16">
    <source>
        <dbReference type="ARBA" id="ARBA00023235"/>
    </source>
</evidence>
<evidence type="ECO:0000256" key="24">
    <source>
        <dbReference type="ARBA" id="ARBA00045008"/>
    </source>
</evidence>
<evidence type="ECO:0000256" key="14">
    <source>
        <dbReference type="ARBA" id="ARBA00023014"/>
    </source>
</evidence>
<dbReference type="GO" id="GO:0051536">
    <property type="term" value="F:iron-sulfur cluster binding"/>
    <property type="evidence" value="ECO:0007669"/>
    <property type="project" value="UniProtKB-KW"/>
</dbReference>
<keyword evidence="19" id="KW-0131">Cell cycle</keyword>
<accession>A0A319AU97</accession>
<comment type="catalytic activity">
    <reaction evidence="26">
        <text>ATP + H2O = ADP + phosphate + H(+)</text>
        <dbReference type="Rhea" id="RHEA:13065"/>
        <dbReference type="ChEBI" id="CHEBI:15377"/>
        <dbReference type="ChEBI" id="CHEBI:15378"/>
        <dbReference type="ChEBI" id="CHEBI:30616"/>
        <dbReference type="ChEBI" id="CHEBI:43474"/>
        <dbReference type="ChEBI" id="CHEBI:456216"/>
        <dbReference type="EC" id="5.6.2.3"/>
    </reaction>
</comment>
<sequence length="971" mass="109347">MELERNDFHHPYSPYDIQLQLMRALYSCLEQGKVAVFESPTGDDDEPEWMLDFARRESSRKLTEKRKDLEERLERTRKEEEQQRIALDNPEGPRKKQKYSTPSTETGGLSEDHFALDDYDSENEEHSKQRSGLAHTSELSSSTLELLERFKGQFSTAKPGGDDEGNDEVKIFYCSRTHSQLSQFAGELRRVKMPWSIPKDLLSTDLTGEEELEERVKHVTLGSRKNLCINPRVSSLENATAINERCLDLQQPNVNPQHKCPFLPSKEDERQILQFRDHALSTVKDIEDLGKLGKKIGICPYYASRSVVKNSEIVTLPYPLLLQRSAREALNLSVKGHVIIIDEAHNLMDAISNIHSVTVTLSQLQTSLSQLTIYARKFKTRLKGKNRSYVAQVIRLLSSIAAHLRSLLESGKAPEGPVLASELMSGKGVDQINPYKLSRYLQESKLARKVDGYVEFTKDPSNKQVPGNPTVPVLFHIQGFLLSLMNPSAEGRLFYLKEQGDIQLKYMLLDPTNQFRELVEDARAVILAGGTMSPMTDYMNHLFSYVPASRLDTFSYGHVIPPENLIAHTLVRGVQGSDFDFTYDVRDSEKMIMDLGRTIATLCHVIPDGVVAFFPSYDYLGRVLSIWKKPMLGEQGQTVYGLIEQKKPILSESREMTVTTEELLQTYAKTVDSGRGALLLSVVGGKLSEGINFSDKLGRAVLIVGLPFPNIRSAVWQAKIQYIEQKTHQQAAGSEASRQSAAKAAGRDFYENSCMRAVNQCIGRAIRHRNDYAAIVLIDRRYDKPGIQAKLPAWIKQSMYTRPHPPIANPQTGLVELSTVDKMPTRFSKTRKARGHVSAGYGRIGKHRKHPGGRGMAGGQHHHRTNLDKYHPGYFGKVGMRYFHKTQQQFWKPTINLDKLWSLVPAEKRDAYLSGQKTDTAPVIDLLPLGYSKVLGKGRLPEVPIVVRARYFSRDAEEKIKAAGGVVELVA</sequence>
<evidence type="ECO:0000256" key="25">
    <source>
        <dbReference type="ARBA" id="ARBA00045702"/>
    </source>
</evidence>
<dbReference type="GO" id="GO:0003735">
    <property type="term" value="F:structural constituent of ribosome"/>
    <property type="evidence" value="ECO:0007669"/>
    <property type="project" value="InterPro"/>
</dbReference>
<keyword evidence="12 28" id="KW-0689">Ribosomal protein</keyword>
<dbReference type="FunFam" id="3.40.50.300:FF:001372">
    <property type="entry name" value="ATP-dependent DNA helicase chl1"/>
    <property type="match status" value="1"/>
</dbReference>
<keyword evidence="15" id="KW-0238">DNA-binding</keyword>